<dbReference type="EMBL" id="PIPX01000001">
    <property type="protein sequence ID" value="RUO56759.1"/>
    <property type="molecule type" value="Genomic_DNA"/>
</dbReference>
<dbReference type="Proteomes" id="UP000287649">
    <property type="component" value="Unassembled WGS sequence"/>
</dbReference>
<organism evidence="2 3">
    <name type="scientific">Pseudidiomarina homiensis</name>
    <dbReference type="NCBI Taxonomy" id="364198"/>
    <lineage>
        <taxon>Bacteria</taxon>
        <taxon>Pseudomonadati</taxon>
        <taxon>Pseudomonadota</taxon>
        <taxon>Gammaproteobacteria</taxon>
        <taxon>Alteromonadales</taxon>
        <taxon>Idiomarinaceae</taxon>
        <taxon>Pseudidiomarina</taxon>
    </lineage>
</organism>
<gene>
    <name evidence="2" type="ORF">CWI70_08505</name>
</gene>
<accession>A0A432Y701</accession>
<sequence length="246" mass="27756">MDLLPRGAPPVVPAQATASTTEFSQAGQQFSRLLQIIEGLQQKLPSQTPGRAIRPTANQPIFPSSHVLSVASLADRLASLTRNSGLFYEAFLSQWVKNKVPFEVVRQQPQNLAQNQQIKIASQQLEMISSGVVRFEFDVSPDIQLFGVIQPDVHPLLKRWQQEQAQPQEHDETNDWTTELRITFPILGTLRARLRMQDAQLSIELQCDEEWRDKLKAASEAFRERLINAHGIKVSSLIVRGANERT</sequence>
<name>A0A432Y701_9GAMM</name>
<dbReference type="AlphaFoldDB" id="A0A432Y701"/>
<keyword evidence="3" id="KW-1185">Reference proteome</keyword>
<proteinExistence type="predicted"/>
<dbReference type="RefSeq" id="WP_126772267.1">
    <property type="nucleotide sequence ID" value="NZ_PIPX01000001.1"/>
</dbReference>
<dbReference type="Pfam" id="PF02120">
    <property type="entry name" value="Flg_hook"/>
    <property type="match status" value="1"/>
</dbReference>
<dbReference type="OrthoDB" id="5296742at2"/>
<evidence type="ECO:0000313" key="3">
    <source>
        <dbReference type="Proteomes" id="UP000287649"/>
    </source>
</evidence>
<comment type="caution">
    <text evidence="2">The sequence shown here is derived from an EMBL/GenBank/DDBJ whole genome shotgun (WGS) entry which is preliminary data.</text>
</comment>
<evidence type="ECO:0000259" key="1">
    <source>
        <dbReference type="Pfam" id="PF02120"/>
    </source>
</evidence>
<protein>
    <recommendedName>
        <fullName evidence="1">Flagellar hook-length control protein-like C-terminal domain-containing protein</fullName>
    </recommendedName>
</protein>
<dbReference type="InterPro" id="IPR021136">
    <property type="entry name" value="Flagellar_hook_control-like_C"/>
</dbReference>
<evidence type="ECO:0000313" key="2">
    <source>
        <dbReference type="EMBL" id="RUO56759.1"/>
    </source>
</evidence>
<feature type="domain" description="Flagellar hook-length control protein-like C-terminal" evidence="1">
    <location>
        <begin position="168"/>
        <end position="240"/>
    </location>
</feature>
<reference evidence="3" key="1">
    <citation type="journal article" date="2018" name="Front. Microbiol.">
        <title>Genome-Based Analysis Reveals the Taxonomy and Diversity of the Family Idiomarinaceae.</title>
        <authorList>
            <person name="Liu Y."/>
            <person name="Lai Q."/>
            <person name="Shao Z."/>
        </authorList>
    </citation>
    <scope>NUCLEOTIDE SEQUENCE [LARGE SCALE GENOMIC DNA]</scope>
    <source>
        <strain evidence="3">PO-M2</strain>
    </source>
</reference>